<gene>
    <name evidence="2" type="ORF">DYI37_06420</name>
</gene>
<protein>
    <recommendedName>
        <fullName evidence="4">Lipoprotein</fullName>
    </recommendedName>
</protein>
<feature type="compositionally biased region" description="Low complexity" evidence="1">
    <location>
        <begin position="24"/>
        <end position="38"/>
    </location>
</feature>
<name>A0A371X894_9HYPH</name>
<keyword evidence="3" id="KW-1185">Reference proteome</keyword>
<evidence type="ECO:0000313" key="3">
    <source>
        <dbReference type="Proteomes" id="UP000264310"/>
    </source>
</evidence>
<reference evidence="2 3" key="1">
    <citation type="submission" date="2018-08" db="EMBL/GenBank/DDBJ databases">
        <title>Fulvimarina sp. 85, whole genome shotgun sequence.</title>
        <authorList>
            <person name="Tuo L."/>
        </authorList>
    </citation>
    <scope>NUCLEOTIDE SEQUENCE [LARGE SCALE GENOMIC DNA]</scope>
    <source>
        <strain evidence="2 3">85</strain>
    </source>
</reference>
<comment type="caution">
    <text evidence="2">The sequence shown here is derived from an EMBL/GenBank/DDBJ whole genome shotgun (WGS) entry which is preliminary data.</text>
</comment>
<organism evidence="2 3">
    <name type="scientific">Fulvimarina endophytica</name>
    <dbReference type="NCBI Taxonomy" id="2293836"/>
    <lineage>
        <taxon>Bacteria</taxon>
        <taxon>Pseudomonadati</taxon>
        <taxon>Pseudomonadota</taxon>
        <taxon>Alphaproteobacteria</taxon>
        <taxon>Hyphomicrobiales</taxon>
        <taxon>Aurantimonadaceae</taxon>
        <taxon>Fulvimarina</taxon>
    </lineage>
</organism>
<evidence type="ECO:0000313" key="2">
    <source>
        <dbReference type="EMBL" id="RFC65446.1"/>
    </source>
</evidence>
<dbReference type="Proteomes" id="UP000264310">
    <property type="component" value="Unassembled WGS sequence"/>
</dbReference>
<feature type="compositionally biased region" description="Low complexity" evidence="1">
    <location>
        <begin position="149"/>
        <end position="166"/>
    </location>
</feature>
<feature type="compositionally biased region" description="Low complexity" evidence="1">
    <location>
        <begin position="95"/>
        <end position="119"/>
    </location>
</feature>
<proteinExistence type="predicted"/>
<accession>A0A371X894</accession>
<evidence type="ECO:0008006" key="4">
    <source>
        <dbReference type="Google" id="ProtNLM"/>
    </source>
</evidence>
<dbReference type="AlphaFoldDB" id="A0A371X894"/>
<sequence>MTMGLDGVGPIPPASVGSGGGVYGSPSVTASATASQVSGGYGGLAAPYPPQAIERLPDGYEPQPQPQSQGQWQGGGMQQASTEVAGLPPTPPAASPARSIQSAPLLAPPSSQASSANAPYESAPPAPAQDAGGSPDAGYEPPSQPDYTAPPAASSAPAQPAVQTAALSQTTSEVQFLPLVGAPNEQANLLAQALSEEAARSQITIRPSSDGRAPTRLKGYFDAFEDGGDSVLVYIWDVLDENDERIHRIQGQERFATTQGGAWAGVDRAVLDAVARKTLQEARTLPATPG</sequence>
<dbReference type="EMBL" id="QURL01000002">
    <property type="protein sequence ID" value="RFC65446.1"/>
    <property type="molecule type" value="Genomic_DNA"/>
</dbReference>
<feature type="region of interest" description="Disordered" evidence="1">
    <location>
        <begin position="1"/>
        <end position="166"/>
    </location>
</feature>
<evidence type="ECO:0000256" key="1">
    <source>
        <dbReference type="SAM" id="MobiDB-lite"/>
    </source>
</evidence>